<dbReference type="Proteomes" id="UP000826271">
    <property type="component" value="Unassembled WGS sequence"/>
</dbReference>
<evidence type="ECO:0000313" key="3">
    <source>
        <dbReference type="EMBL" id="KAG8380971.1"/>
    </source>
</evidence>
<name>A0AAV6XKD6_9LAMI</name>
<reference evidence="3" key="1">
    <citation type="submission" date="2019-10" db="EMBL/GenBank/DDBJ databases">
        <authorList>
            <person name="Zhang R."/>
            <person name="Pan Y."/>
            <person name="Wang J."/>
            <person name="Ma R."/>
            <person name="Yu S."/>
        </authorList>
    </citation>
    <scope>NUCLEOTIDE SEQUENCE</scope>
    <source>
        <strain evidence="3">LA-IB0</strain>
        <tissue evidence="3">Leaf</tissue>
    </source>
</reference>
<dbReference type="GO" id="GO:0046983">
    <property type="term" value="F:protein dimerization activity"/>
    <property type="evidence" value="ECO:0007669"/>
    <property type="project" value="InterPro"/>
</dbReference>
<accession>A0AAV6XKD6</accession>
<dbReference type="InterPro" id="IPR012337">
    <property type="entry name" value="RNaseH-like_sf"/>
</dbReference>
<dbReference type="Pfam" id="PF05699">
    <property type="entry name" value="Dimer_Tnp_hAT"/>
    <property type="match status" value="1"/>
</dbReference>
<evidence type="ECO:0000313" key="4">
    <source>
        <dbReference type="Proteomes" id="UP000826271"/>
    </source>
</evidence>
<proteinExistence type="predicted"/>
<dbReference type="PANTHER" id="PTHR23272">
    <property type="entry name" value="BED FINGER-RELATED"/>
    <property type="match status" value="1"/>
</dbReference>
<organism evidence="3 4">
    <name type="scientific">Buddleja alternifolia</name>
    <dbReference type="NCBI Taxonomy" id="168488"/>
    <lineage>
        <taxon>Eukaryota</taxon>
        <taxon>Viridiplantae</taxon>
        <taxon>Streptophyta</taxon>
        <taxon>Embryophyta</taxon>
        <taxon>Tracheophyta</taxon>
        <taxon>Spermatophyta</taxon>
        <taxon>Magnoliopsida</taxon>
        <taxon>eudicotyledons</taxon>
        <taxon>Gunneridae</taxon>
        <taxon>Pentapetalae</taxon>
        <taxon>asterids</taxon>
        <taxon>lamiids</taxon>
        <taxon>Lamiales</taxon>
        <taxon>Scrophulariaceae</taxon>
        <taxon>Buddlejeae</taxon>
        <taxon>Buddleja</taxon>
    </lineage>
</organism>
<protein>
    <recommendedName>
        <fullName evidence="2">HAT C-terminal dimerisation domain-containing protein</fullName>
    </recommendedName>
</protein>
<gene>
    <name evidence="3" type="ORF">BUALT_Bualt06G0071900</name>
</gene>
<evidence type="ECO:0000256" key="1">
    <source>
        <dbReference type="SAM" id="MobiDB-lite"/>
    </source>
</evidence>
<dbReference type="EMBL" id="WHWC01000006">
    <property type="protein sequence ID" value="KAG8380971.1"/>
    <property type="molecule type" value="Genomic_DNA"/>
</dbReference>
<dbReference type="InterPro" id="IPR008906">
    <property type="entry name" value="HATC_C_dom"/>
</dbReference>
<dbReference type="AlphaFoldDB" id="A0AAV6XKD6"/>
<feature type="domain" description="HAT C-terminal dimerisation" evidence="2">
    <location>
        <begin position="159"/>
        <end position="220"/>
    </location>
</feature>
<feature type="region of interest" description="Disordered" evidence="1">
    <location>
        <begin position="135"/>
        <end position="163"/>
    </location>
</feature>
<sequence>MLVVAIKFKDVFPIFAQRETNFEGCPSEEDWVKVEKVCSVLEVFRTATHIISGIDYPTSNLFLNEVNRVKFILNSKSLDDDYFTILDLRCKMWVVDYFFPQLYPEEEAKTEIELIRRTLCDLYLEYVESHNVEGELSGNDSGGNFSSQVARRSSMTTSDEHDLENDEGDFDVLGWWKTHSLKYKILSTMVKDILAIPIATVASEATFSAGTRVIDKYRASRSLSIDVWRRLVEKTLWSEEKK</sequence>
<comment type="caution">
    <text evidence="3">The sequence shown here is derived from an EMBL/GenBank/DDBJ whole genome shotgun (WGS) entry which is preliminary data.</text>
</comment>
<keyword evidence="4" id="KW-1185">Reference proteome</keyword>
<feature type="compositionally biased region" description="Polar residues" evidence="1">
    <location>
        <begin position="138"/>
        <end position="157"/>
    </location>
</feature>
<dbReference type="SUPFAM" id="SSF53098">
    <property type="entry name" value="Ribonuclease H-like"/>
    <property type="match status" value="1"/>
</dbReference>
<dbReference type="PANTHER" id="PTHR23272:SF183">
    <property type="entry name" value="ZINC FINGER BED DOMAIN-CONTAINING PROTEIN RICESLEEPER 1-LIKE"/>
    <property type="match status" value="1"/>
</dbReference>
<evidence type="ECO:0000259" key="2">
    <source>
        <dbReference type="Pfam" id="PF05699"/>
    </source>
</evidence>